<dbReference type="Gene3D" id="3.40.50.2300">
    <property type="match status" value="1"/>
</dbReference>
<feature type="active site" description="Proton donor" evidence="5">
    <location>
        <position position="123"/>
    </location>
</feature>
<dbReference type="GO" id="GO:0004725">
    <property type="term" value="F:protein tyrosine phosphatase activity"/>
    <property type="evidence" value="ECO:0007669"/>
    <property type="project" value="UniProtKB-EC"/>
</dbReference>
<dbReference type="OrthoDB" id="9784339at2"/>
<feature type="active site" description="Nucleophile" evidence="5">
    <location>
        <position position="8"/>
    </location>
</feature>
<dbReference type="SMART" id="SM00226">
    <property type="entry name" value="LMWPc"/>
    <property type="match status" value="1"/>
</dbReference>
<keyword evidence="3" id="KW-0378">Hydrolase</keyword>
<dbReference type="AlphaFoldDB" id="A0A5C8Z8E5"/>
<reference evidence="7 8" key="1">
    <citation type="submission" date="2019-07" db="EMBL/GenBank/DDBJ databases">
        <title>Reinekea sp. strain SSH23 genome sequencing and assembly.</title>
        <authorList>
            <person name="Kim I."/>
        </authorList>
    </citation>
    <scope>NUCLEOTIDE SEQUENCE [LARGE SCALE GENOMIC DNA]</scope>
    <source>
        <strain evidence="7 8">SSH23</strain>
    </source>
</reference>
<dbReference type="EC" id="3.1.3.48" evidence="2"/>
<keyword evidence="8" id="KW-1185">Reference proteome</keyword>
<dbReference type="InterPro" id="IPR050438">
    <property type="entry name" value="LMW_PTPase"/>
</dbReference>
<dbReference type="Pfam" id="PF01451">
    <property type="entry name" value="LMWPc"/>
    <property type="match status" value="1"/>
</dbReference>
<accession>A0A5C8Z8E5</accession>
<dbReference type="InterPro" id="IPR023485">
    <property type="entry name" value="Ptyr_pPase"/>
</dbReference>
<evidence type="ECO:0000313" key="7">
    <source>
        <dbReference type="EMBL" id="TXR53528.1"/>
    </source>
</evidence>
<comment type="caution">
    <text evidence="7">The sequence shown here is derived from an EMBL/GenBank/DDBJ whole genome shotgun (WGS) entry which is preliminary data.</text>
</comment>
<protein>
    <recommendedName>
        <fullName evidence="2">protein-tyrosine-phosphatase</fullName>
        <ecNumber evidence="2">3.1.3.48</ecNumber>
    </recommendedName>
</protein>
<evidence type="ECO:0000259" key="6">
    <source>
        <dbReference type="SMART" id="SM00226"/>
    </source>
</evidence>
<dbReference type="CDD" id="cd16343">
    <property type="entry name" value="LMWPTP"/>
    <property type="match status" value="1"/>
</dbReference>
<evidence type="ECO:0000256" key="4">
    <source>
        <dbReference type="ARBA" id="ARBA00022912"/>
    </source>
</evidence>
<proteinExistence type="inferred from homology"/>
<dbReference type="Proteomes" id="UP000321764">
    <property type="component" value="Unassembled WGS sequence"/>
</dbReference>
<evidence type="ECO:0000256" key="5">
    <source>
        <dbReference type="PIRSR" id="PIRSR617867-1"/>
    </source>
</evidence>
<dbReference type="PANTHER" id="PTHR11717">
    <property type="entry name" value="LOW MOLECULAR WEIGHT PROTEIN TYROSINE PHOSPHATASE"/>
    <property type="match status" value="1"/>
</dbReference>
<dbReference type="PRINTS" id="PR00719">
    <property type="entry name" value="LMWPTPASE"/>
</dbReference>
<evidence type="ECO:0000256" key="3">
    <source>
        <dbReference type="ARBA" id="ARBA00022801"/>
    </source>
</evidence>
<dbReference type="PANTHER" id="PTHR11717:SF7">
    <property type="entry name" value="LOW MOLECULAR WEIGHT PHOSPHOTYROSINE PROTEIN PHOSPHATASE"/>
    <property type="match status" value="1"/>
</dbReference>
<dbReference type="InterPro" id="IPR017867">
    <property type="entry name" value="Tyr_phospatase_low_mol_wt"/>
</dbReference>
<sequence>MMKVLFVCLGNICRSPTAEAVLRQKLEQQSIHSVEVDSAGTAGYHIGNPPDERAIAAGKAKGYALSSLSARQLNVEDFNEFDLILAMDEANLRDIHHIQPKGSLATVAMASSFSEQSFINVADPYYGDAQGFYDVIQQCESIALGIIEHYKQDASR</sequence>
<feature type="domain" description="Phosphotyrosine protein phosphatase I" evidence="6">
    <location>
        <begin position="2"/>
        <end position="149"/>
    </location>
</feature>
<evidence type="ECO:0000256" key="1">
    <source>
        <dbReference type="ARBA" id="ARBA00011063"/>
    </source>
</evidence>
<comment type="similarity">
    <text evidence="1">Belongs to the low molecular weight phosphotyrosine protein phosphatase family.</text>
</comment>
<evidence type="ECO:0000256" key="2">
    <source>
        <dbReference type="ARBA" id="ARBA00013064"/>
    </source>
</evidence>
<name>A0A5C8Z8E5_9GAMM</name>
<dbReference type="SUPFAM" id="SSF52788">
    <property type="entry name" value="Phosphotyrosine protein phosphatases I"/>
    <property type="match status" value="1"/>
</dbReference>
<dbReference type="InterPro" id="IPR036196">
    <property type="entry name" value="Ptyr_pPase_sf"/>
</dbReference>
<feature type="active site" evidence="5">
    <location>
        <position position="14"/>
    </location>
</feature>
<organism evidence="7 8">
    <name type="scientific">Reinekea thalattae</name>
    <dbReference type="NCBI Taxonomy" id="2593301"/>
    <lineage>
        <taxon>Bacteria</taxon>
        <taxon>Pseudomonadati</taxon>
        <taxon>Pseudomonadota</taxon>
        <taxon>Gammaproteobacteria</taxon>
        <taxon>Oceanospirillales</taxon>
        <taxon>Saccharospirillaceae</taxon>
        <taxon>Reinekea</taxon>
    </lineage>
</organism>
<dbReference type="EMBL" id="VKAD01000001">
    <property type="protein sequence ID" value="TXR53528.1"/>
    <property type="molecule type" value="Genomic_DNA"/>
</dbReference>
<evidence type="ECO:0000313" key="8">
    <source>
        <dbReference type="Proteomes" id="UP000321764"/>
    </source>
</evidence>
<gene>
    <name evidence="7" type="ORF">FME95_02875</name>
</gene>
<keyword evidence="4" id="KW-0904">Protein phosphatase</keyword>